<accession>A0ABZ1BLW5</accession>
<dbReference type="EMBL" id="CP141614">
    <property type="protein sequence ID" value="WRP13810.1"/>
    <property type="molecule type" value="Genomic_DNA"/>
</dbReference>
<reference evidence="3" key="1">
    <citation type="submission" date="2023-12" db="EMBL/GenBank/DDBJ databases">
        <title>Novel isolates from deep terrestrial aquifers shed light on the physiology and ecology of the class Limnochordia.</title>
        <authorList>
            <person name="Karnachuk O.V."/>
            <person name="Lukina A.P."/>
            <person name="Avakyan M.R."/>
            <person name="Kadnikov V."/>
            <person name="Begmatov S."/>
            <person name="Beletsky A.V."/>
            <person name="Mardanov A.V."/>
            <person name="Ravin N.V."/>
        </authorList>
    </citation>
    <scope>NUCLEOTIDE SEQUENCE [LARGE SCALE GENOMIC DNA]</scope>
    <source>
        <strain evidence="3">LN</strain>
    </source>
</reference>
<feature type="signal peptide" evidence="1">
    <location>
        <begin position="1"/>
        <end position="28"/>
    </location>
</feature>
<feature type="chain" id="PRO_5046095425" evidence="1">
    <location>
        <begin position="29"/>
        <end position="596"/>
    </location>
</feature>
<evidence type="ECO:0000313" key="2">
    <source>
        <dbReference type="EMBL" id="WRP13810.1"/>
    </source>
</evidence>
<protein>
    <submittedName>
        <fullName evidence="2">Uncharacterized protein</fullName>
    </submittedName>
</protein>
<keyword evidence="1" id="KW-0732">Signal</keyword>
<sequence>MRKGSGKVWAWVLALALTAGLGPQQASAAATDRAPVRQGGAYTGRAFDPRFDQMFDDFTRPILTAVEGTGLLWATAEGSDVRLTERDGFLRAAYSTTLGTTKDAPIYKVASPSNTQGAYDFLVLVMRGSQGASIEDLILSFRYDDNYADIDVDFVDLFDPDFEPLPELTDEYQVYVIDLANSLDGRVFQRLPGRYGPETLPADRRLAGFHLMARSTGGGSGILDIREVYWSRDAVTLGYVDTPDNFLLDDFERENVSEAAPEIWWRGAGPGSFIVGRWLAFDYTTRPGVYMAAGADRASNAAGRYENFVLRIRGAEGGEDLLVYPLYMVDGKPVLGKGIALSELKGPDGERVPALTTEFQNLVVNFAANGWDPAVHGLRLESKPGEHGLVYIDQIFFTNLACDPSEIATEYPVLDLSDVLVFDDFERPVLGATPEYDPNNPVALEHGLQFIIAYAGMDRLSIEDGALVFDSTQNPDYIQYTSASTRVNDGRYRYVVLRVKGEQGASLDNFRLSTIDANGTRSVVVWANGGLKSGRGLPTPPLDDPDYPYISPDGWMDLIVDLAASNLTETVSGFDLFYGGSGRLLIDTIFFANAVD</sequence>
<evidence type="ECO:0000256" key="1">
    <source>
        <dbReference type="SAM" id="SignalP"/>
    </source>
</evidence>
<organism evidence="2 3">
    <name type="scientific">Geochorda subterranea</name>
    <dbReference type="NCBI Taxonomy" id="3109564"/>
    <lineage>
        <taxon>Bacteria</taxon>
        <taxon>Bacillati</taxon>
        <taxon>Bacillota</taxon>
        <taxon>Limnochordia</taxon>
        <taxon>Limnochordales</taxon>
        <taxon>Geochordaceae</taxon>
        <taxon>Geochorda</taxon>
    </lineage>
</organism>
<evidence type="ECO:0000313" key="3">
    <source>
        <dbReference type="Proteomes" id="UP001333102"/>
    </source>
</evidence>
<dbReference type="RefSeq" id="WP_324668066.1">
    <property type="nucleotide sequence ID" value="NZ_CP141614.1"/>
</dbReference>
<gene>
    <name evidence="2" type="ORF">VLY81_10235</name>
</gene>
<name>A0ABZ1BLW5_9FIRM</name>
<keyword evidence="3" id="KW-1185">Reference proteome</keyword>
<proteinExistence type="predicted"/>
<dbReference type="Proteomes" id="UP001333102">
    <property type="component" value="Chromosome"/>
</dbReference>